<dbReference type="EMBL" id="BAABKM010000002">
    <property type="protein sequence ID" value="GAA4708380.1"/>
    <property type="molecule type" value="Genomic_DNA"/>
</dbReference>
<protein>
    <recommendedName>
        <fullName evidence="5">Acyltransferase</fullName>
    </recommendedName>
</protein>
<evidence type="ECO:0000256" key="1">
    <source>
        <dbReference type="ARBA" id="ARBA00022679"/>
    </source>
</evidence>
<accession>A0ABP8XIR3</accession>
<comment type="caution">
    <text evidence="3">The sequence shown here is derived from an EMBL/GenBank/DDBJ whole genome shotgun (WGS) entry which is preliminary data.</text>
</comment>
<keyword evidence="4" id="KW-1185">Reference proteome</keyword>
<dbReference type="InterPro" id="IPR011004">
    <property type="entry name" value="Trimer_LpxA-like_sf"/>
</dbReference>
<name>A0ABP8XIR3_9ACTN</name>
<dbReference type="Pfam" id="PF00132">
    <property type="entry name" value="Hexapep"/>
    <property type="match status" value="1"/>
</dbReference>
<sequence length="230" mass="23810">MRRLREALNERYVSARGIETGIDPAVRDRQLLRFVYDKAVAKANAAARRYPQAFISPGVRLINRQSLVVGTGVSIARGVVIDAMSRDGVRLADAATVDVGAVIRGSGGIRRLGVGVAVGPRAAIGAFNFIHGGGGVIIGADVLLGPYVQIFSENHVFGDLSRPIIEQGEAPGLVSVGRGAWVGANSVILAGVTIGEDAVVAAGSVVTKDVPASAIVGGNPAKLIRMRGDR</sequence>
<reference evidence="4" key="1">
    <citation type="journal article" date="2019" name="Int. J. Syst. Evol. Microbiol.">
        <title>The Global Catalogue of Microorganisms (GCM) 10K type strain sequencing project: providing services to taxonomists for standard genome sequencing and annotation.</title>
        <authorList>
            <consortium name="The Broad Institute Genomics Platform"/>
            <consortium name="The Broad Institute Genome Sequencing Center for Infectious Disease"/>
            <person name="Wu L."/>
            <person name="Ma J."/>
        </authorList>
    </citation>
    <scope>NUCLEOTIDE SEQUENCE [LARGE SCALE GENOMIC DNA]</scope>
    <source>
        <strain evidence="4">JCM 18531</strain>
    </source>
</reference>
<keyword evidence="1" id="KW-0808">Transferase</keyword>
<evidence type="ECO:0000313" key="4">
    <source>
        <dbReference type="Proteomes" id="UP001499974"/>
    </source>
</evidence>
<dbReference type="InterPro" id="IPR051159">
    <property type="entry name" value="Hexapeptide_acetyltransf"/>
</dbReference>
<evidence type="ECO:0008006" key="5">
    <source>
        <dbReference type="Google" id="ProtNLM"/>
    </source>
</evidence>
<organism evidence="3 4">
    <name type="scientific">Nocardioides conyzicola</name>
    <dbReference type="NCBI Taxonomy" id="1651781"/>
    <lineage>
        <taxon>Bacteria</taxon>
        <taxon>Bacillati</taxon>
        <taxon>Actinomycetota</taxon>
        <taxon>Actinomycetes</taxon>
        <taxon>Propionibacteriales</taxon>
        <taxon>Nocardioidaceae</taxon>
        <taxon>Nocardioides</taxon>
    </lineage>
</organism>
<evidence type="ECO:0000313" key="3">
    <source>
        <dbReference type="EMBL" id="GAA4708380.1"/>
    </source>
</evidence>
<dbReference type="InterPro" id="IPR018357">
    <property type="entry name" value="Hexapep_transf_CS"/>
</dbReference>
<dbReference type="Proteomes" id="UP001499974">
    <property type="component" value="Unassembled WGS sequence"/>
</dbReference>
<dbReference type="Gene3D" id="2.160.10.10">
    <property type="entry name" value="Hexapeptide repeat proteins"/>
    <property type="match status" value="1"/>
</dbReference>
<proteinExistence type="predicted"/>
<dbReference type="SUPFAM" id="SSF51161">
    <property type="entry name" value="Trimeric LpxA-like enzymes"/>
    <property type="match status" value="1"/>
</dbReference>
<gene>
    <name evidence="3" type="ORF">GCM10023349_28870</name>
</gene>
<dbReference type="PANTHER" id="PTHR23416">
    <property type="entry name" value="SIALIC ACID SYNTHASE-RELATED"/>
    <property type="match status" value="1"/>
</dbReference>
<dbReference type="CDD" id="cd04647">
    <property type="entry name" value="LbH_MAT_like"/>
    <property type="match status" value="1"/>
</dbReference>
<keyword evidence="2" id="KW-0677">Repeat</keyword>
<evidence type="ECO:0000256" key="2">
    <source>
        <dbReference type="ARBA" id="ARBA00022737"/>
    </source>
</evidence>
<dbReference type="PROSITE" id="PS00101">
    <property type="entry name" value="HEXAPEP_TRANSFERASES"/>
    <property type="match status" value="1"/>
</dbReference>
<dbReference type="InterPro" id="IPR001451">
    <property type="entry name" value="Hexapep"/>
</dbReference>